<reference evidence="1" key="1">
    <citation type="submission" date="2014-09" db="EMBL/GenBank/DDBJ databases">
        <authorList>
            <person name="Magalhaes I.L.F."/>
            <person name="Oliveira U."/>
            <person name="Santos F.R."/>
            <person name="Vidigal T.H.D.A."/>
            <person name="Brescovit A.D."/>
            <person name="Santos A.J."/>
        </authorList>
    </citation>
    <scope>NUCLEOTIDE SEQUENCE</scope>
    <source>
        <tissue evidence="1">Shoot tissue taken approximately 20 cm above the soil surface</tissue>
    </source>
</reference>
<name>A0A0A9A182_ARUDO</name>
<sequence length="28" mass="3369">MQKDKVSYIHRVNMHLIFLCIPIKNKAQ</sequence>
<protein>
    <submittedName>
        <fullName evidence="1">Uncharacterized protein</fullName>
    </submittedName>
</protein>
<dbReference type="EMBL" id="GBRH01253044">
    <property type="protein sequence ID" value="JAD44851.1"/>
    <property type="molecule type" value="Transcribed_RNA"/>
</dbReference>
<dbReference type="AlphaFoldDB" id="A0A0A9A182"/>
<reference evidence="1" key="2">
    <citation type="journal article" date="2015" name="Data Brief">
        <title>Shoot transcriptome of the giant reed, Arundo donax.</title>
        <authorList>
            <person name="Barrero R.A."/>
            <person name="Guerrero F.D."/>
            <person name="Moolhuijzen P."/>
            <person name="Goolsby J.A."/>
            <person name="Tidwell J."/>
            <person name="Bellgard S.E."/>
            <person name="Bellgard M.I."/>
        </authorList>
    </citation>
    <scope>NUCLEOTIDE SEQUENCE</scope>
    <source>
        <tissue evidence="1">Shoot tissue taken approximately 20 cm above the soil surface</tissue>
    </source>
</reference>
<evidence type="ECO:0000313" key="1">
    <source>
        <dbReference type="EMBL" id="JAD44851.1"/>
    </source>
</evidence>
<organism evidence="1">
    <name type="scientific">Arundo donax</name>
    <name type="common">Giant reed</name>
    <name type="synonym">Donax arundinaceus</name>
    <dbReference type="NCBI Taxonomy" id="35708"/>
    <lineage>
        <taxon>Eukaryota</taxon>
        <taxon>Viridiplantae</taxon>
        <taxon>Streptophyta</taxon>
        <taxon>Embryophyta</taxon>
        <taxon>Tracheophyta</taxon>
        <taxon>Spermatophyta</taxon>
        <taxon>Magnoliopsida</taxon>
        <taxon>Liliopsida</taxon>
        <taxon>Poales</taxon>
        <taxon>Poaceae</taxon>
        <taxon>PACMAD clade</taxon>
        <taxon>Arundinoideae</taxon>
        <taxon>Arundineae</taxon>
        <taxon>Arundo</taxon>
    </lineage>
</organism>
<accession>A0A0A9A182</accession>
<proteinExistence type="predicted"/>